<dbReference type="KEGG" id="bml:BMA10229_1545"/>
<gene>
    <name evidence="2" type="ordered locus">BMA10229_1545</name>
</gene>
<name>A2S076_BURM9</name>
<dbReference type="Proteomes" id="UP000002283">
    <property type="component" value="Chromosome II"/>
</dbReference>
<proteinExistence type="predicted"/>
<dbReference type="EMBL" id="CP000545">
    <property type="protein sequence ID" value="ABM99913.2"/>
    <property type="molecule type" value="Genomic_DNA"/>
</dbReference>
<feature type="compositionally biased region" description="Basic residues" evidence="1">
    <location>
        <begin position="1"/>
        <end position="10"/>
    </location>
</feature>
<feature type="region of interest" description="Disordered" evidence="1">
    <location>
        <begin position="1"/>
        <end position="34"/>
    </location>
</feature>
<feature type="compositionally biased region" description="Basic and acidic residues" evidence="1">
    <location>
        <begin position="11"/>
        <end position="22"/>
    </location>
</feature>
<evidence type="ECO:0000313" key="3">
    <source>
        <dbReference type="Proteomes" id="UP000002283"/>
    </source>
</evidence>
<sequence>MRGGGHRKGRGRGDSGDKRDRQGIASHGQLSLVSSGRDCRIQAARARAGRPSVGTVASARPIRLGCRARLRFAVIDCRPPPSLGSASASVRLSRFSLPPSCGGARRWRRACRESAATNASKWIAM</sequence>
<reference evidence="2 3" key="1">
    <citation type="submission" date="2007-01" db="EMBL/GenBank/DDBJ databases">
        <authorList>
            <person name="DeShazer D."/>
            <person name="Woods D.E."/>
            <person name="Nierman W.C."/>
        </authorList>
    </citation>
    <scope>NUCLEOTIDE SEQUENCE [LARGE SCALE GENOMIC DNA]</scope>
    <source>
        <strain evidence="2 3">NCTC 10229</strain>
    </source>
</reference>
<accession>A2S076</accession>
<evidence type="ECO:0000256" key="1">
    <source>
        <dbReference type="SAM" id="MobiDB-lite"/>
    </source>
</evidence>
<dbReference type="HOGENOM" id="CLU_162500_0_0_4"/>
<protein>
    <submittedName>
        <fullName evidence="2">Uncharacterized protein</fullName>
    </submittedName>
</protein>
<organism evidence="2 3">
    <name type="scientific">Burkholderia mallei (strain NCTC 10229)</name>
    <dbReference type="NCBI Taxonomy" id="412022"/>
    <lineage>
        <taxon>Bacteria</taxon>
        <taxon>Pseudomonadati</taxon>
        <taxon>Pseudomonadota</taxon>
        <taxon>Betaproteobacteria</taxon>
        <taxon>Burkholderiales</taxon>
        <taxon>Burkholderiaceae</taxon>
        <taxon>Burkholderia</taxon>
        <taxon>pseudomallei group</taxon>
    </lineage>
</organism>
<dbReference type="AlphaFoldDB" id="A2S076"/>
<evidence type="ECO:0000313" key="2">
    <source>
        <dbReference type="EMBL" id="ABM99913.2"/>
    </source>
</evidence>